<dbReference type="AlphaFoldDB" id="A0A238W649"/>
<feature type="transmembrane region" description="Helical" evidence="1">
    <location>
        <begin position="12"/>
        <end position="32"/>
    </location>
</feature>
<keyword evidence="1" id="KW-0472">Membrane</keyword>
<organism evidence="2 3">
    <name type="scientific">Hymenobacter mucosus</name>
    <dbReference type="NCBI Taxonomy" id="1411120"/>
    <lineage>
        <taxon>Bacteria</taxon>
        <taxon>Pseudomonadati</taxon>
        <taxon>Bacteroidota</taxon>
        <taxon>Cytophagia</taxon>
        <taxon>Cytophagales</taxon>
        <taxon>Hymenobacteraceae</taxon>
        <taxon>Hymenobacter</taxon>
    </lineage>
</organism>
<reference evidence="3" key="1">
    <citation type="submission" date="2017-06" db="EMBL/GenBank/DDBJ databases">
        <authorList>
            <person name="Varghese N."/>
            <person name="Submissions S."/>
        </authorList>
    </citation>
    <scope>NUCLEOTIDE SEQUENCE [LARGE SCALE GENOMIC DNA]</scope>
    <source>
        <strain evidence="3">DSM 28041</strain>
    </source>
</reference>
<protein>
    <submittedName>
        <fullName evidence="2">Uncharacterized protein</fullName>
    </submittedName>
</protein>
<evidence type="ECO:0000313" key="3">
    <source>
        <dbReference type="Proteomes" id="UP000198310"/>
    </source>
</evidence>
<dbReference type="EMBL" id="FZNS01000002">
    <property type="protein sequence ID" value="SNR41901.1"/>
    <property type="molecule type" value="Genomic_DNA"/>
</dbReference>
<sequence>MQSSSSSHLPSVGRSLGILIGALALLWTWQQFPSWYALGHDDATAVQRLQSYWFQPLLLGVVLALANLGVLRWSTLPLALPSSPGSLLDPPRWQQNLVFWACVAFHVASLLGLLLLGSGWVNAEQLWATTRPTLS</sequence>
<keyword evidence="3" id="KW-1185">Reference proteome</keyword>
<gene>
    <name evidence="2" type="ORF">SAMN06269173_102256</name>
</gene>
<feature type="transmembrane region" description="Helical" evidence="1">
    <location>
        <begin position="97"/>
        <end position="121"/>
    </location>
</feature>
<dbReference type="RefSeq" id="WP_143437008.1">
    <property type="nucleotide sequence ID" value="NZ_FZNS01000002.1"/>
</dbReference>
<keyword evidence="1" id="KW-0812">Transmembrane</keyword>
<dbReference type="Proteomes" id="UP000198310">
    <property type="component" value="Unassembled WGS sequence"/>
</dbReference>
<name>A0A238W649_9BACT</name>
<feature type="transmembrane region" description="Helical" evidence="1">
    <location>
        <begin position="52"/>
        <end position="76"/>
    </location>
</feature>
<keyword evidence="1" id="KW-1133">Transmembrane helix</keyword>
<evidence type="ECO:0000256" key="1">
    <source>
        <dbReference type="SAM" id="Phobius"/>
    </source>
</evidence>
<evidence type="ECO:0000313" key="2">
    <source>
        <dbReference type="EMBL" id="SNR41901.1"/>
    </source>
</evidence>
<proteinExistence type="predicted"/>
<accession>A0A238W649</accession>